<dbReference type="GO" id="GO:0005525">
    <property type="term" value="F:GTP binding"/>
    <property type="evidence" value="ECO:0007669"/>
    <property type="project" value="UniProtKB-KW"/>
</dbReference>
<comment type="pathway">
    <text evidence="5">Cofactor biosynthesis; adenosylcobalamin biosynthesis; adenosylcobalamin from cob(II)yrinate a,c-diamide: step 6/7.</text>
</comment>
<keyword evidence="13" id="KW-0418">Kinase</keyword>
<keyword evidence="14" id="KW-0067">ATP-binding</keyword>
<proteinExistence type="inferred from homology"/>
<dbReference type="SUPFAM" id="SSF52540">
    <property type="entry name" value="P-loop containing nucleoside triphosphate hydrolases"/>
    <property type="match status" value="1"/>
</dbReference>
<accession>E6Q872</accession>
<comment type="catalytic activity">
    <reaction evidence="3">
        <text>adenosylcob(III)inamide + GTP = adenosylcob(III)inamide phosphate + GDP + H(+)</text>
        <dbReference type="Rhea" id="RHEA:15765"/>
        <dbReference type="ChEBI" id="CHEBI:2480"/>
        <dbReference type="ChEBI" id="CHEBI:15378"/>
        <dbReference type="ChEBI" id="CHEBI:37565"/>
        <dbReference type="ChEBI" id="CHEBI:58189"/>
        <dbReference type="ChEBI" id="CHEBI:58502"/>
        <dbReference type="EC" id="2.7.1.156"/>
    </reaction>
</comment>
<evidence type="ECO:0000256" key="10">
    <source>
        <dbReference type="ARBA" id="ARBA00022573"/>
    </source>
</evidence>
<dbReference type="EMBL" id="CABO01000060">
    <property type="protein sequence ID" value="CBI03398.1"/>
    <property type="molecule type" value="Genomic_DNA"/>
</dbReference>
<dbReference type="InterPro" id="IPR027417">
    <property type="entry name" value="P-loop_NTPase"/>
</dbReference>
<keyword evidence="10" id="KW-0169">Cobalamin biosynthesis</keyword>
<evidence type="ECO:0000256" key="2">
    <source>
        <dbReference type="ARBA" id="ARBA00000711"/>
    </source>
</evidence>
<keyword evidence="15" id="KW-0342">GTP-binding</keyword>
<comment type="caution">
    <text evidence="18">The sequence shown here is derived from an EMBL/GenBank/DDBJ whole genome shotgun (WGS) entry which is preliminary data.</text>
</comment>
<evidence type="ECO:0000256" key="1">
    <source>
        <dbReference type="ARBA" id="ARBA00000312"/>
    </source>
</evidence>
<dbReference type="GO" id="GO:0008820">
    <property type="term" value="F:cobinamide phosphate guanylyltransferase activity"/>
    <property type="evidence" value="ECO:0007669"/>
    <property type="project" value="UniProtKB-EC"/>
</dbReference>
<dbReference type="GO" id="GO:0009236">
    <property type="term" value="P:cobalamin biosynthetic process"/>
    <property type="evidence" value="ECO:0007669"/>
    <property type="project" value="UniProtKB-KW"/>
</dbReference>
<dbReference type="PIRSF" id="PIRSF006135">
    <property type="entry name" value="CobU"/>
    <property type="match status" value="1"/>
</dbReference>
<evidence type="ECO:0000256" key="7">
    <source>
        <dbReference type="ARBA" id="ARBA00007490"/>
    </source>
</evidence>
<evidence type="ECO:0000256" key="15">
    <source>
        <dbReference type="ARBA" id="ARBA00023134"/>
    </source>
</evidence>
<protein>
    <recommendedName>
        <fullName evidence="16">Adenosylcobinamide kinase</fullName>
        <ecNumber evidence="8">2.7.1.156</ecNumber>
        <ecNumber evidence="9">2.7.7.62</ecNumber>
    </recommendedName>
    <alternativeName>
        <fullName evidence="17">Adenosylcobinamide-phosphate guanylyltransferase</fullName>
    </alternativeName>
</protein>
<evidence type="ECO:0000256" key="16">
    <source>
        <dbReference type="ARBA" id="ARBA00029570"/>
    </source>
</evidence>
<keyword evidence="12" id="KW-0547">Nucleotide-binding</keyword>
<gene>
    <name evidence="18" type="primary">cobU</name>
    <name evidence="18" type="ORF">CARN4_1563</name>
</gene>
<evidence type="ECO:0000256" key="6">
    <source>
        <dbReference type="ARBA" id="ARBA00005159"/>
    </source>
</evidence>
<dbReference type="Pfam" id="PF02283">
    <property type="entry name" value="CobU"/>
    <property type="match status" value="1"/>
</dbReference>
<dbReference type="GO" id="GO:0005524">
    <property type="term" value="F:ATP binding"/>
    <property type="evidence" value="ECO:0007669"/>
    <property type="project" value="UniProtKB-KW"/>
</dbReference>
<dbReference type="CDD" id="cd00544">
    <property type="entry name" value="CobU"/>
    <property type="match status" value="1"/>
</dbReference>
<dbReference type="InterPro" id="IPR003203">
    <property type="entry name" value="CobU/CobP"/>
</dbReference>
<organism evidence="18">
    <name type="scientific">mine drainage metagenome</name>
    <dbReference type="NCBI Taxonomy" id="410659"/>
    <lineage>
        <taxon>unclassified sequences</taxon>
        <taxon>metagenomes</taxon>
        <taxon>ecological metagenomes</taxon>
    </lineage>
</organism>
<evidence type="ECO:0000313" key="18">
    <source>
        <dbReference type="EMBL" id="CBI03398.1"/>
    </source>
</evidence>
<dbReference type="EC" id="2.7.7.62" evidence="9"/>
<evidence type="ECO:0000256" key="12">
    <source>
        <dbReference type="ARBA" id="ARBA00022741"/>
    </source>
</evidence>
<comment type="similarity">
    <text evidence="7">Belongs to the CobU/CobP family.</text>
</comment>
<evidence type="ECO:0000256" key="14">
    <source>
        <dbReference type="ARBA" id="ARBA00022840"/>
    </source>
</evidence>
<keyword evidence="11 18" id="KW-0808">Transferase</keyword>
<dbReference type="EC" id="2.7.1.156" evidence="8"/>
<evidence type="ECO:0000256" key="5">
    <source>
        <dbReference type="ARBA" id="ARBA00004692"/>
    </source>
</evidence>
<dbReference type="AlphaFoldDB" id="E6Q872"/>
<reference evidence="18" key="1">
    <citation type="submission" date="2009-10" db="EMBL/GenBank/DDBJ databases">
        <title>Diversity of trophic interactions inside an arsenic-rich microbial ecosystem.</title>
        <authorList>
            <person name="Bertin P.N."/>
            <person name="Heinrich-Salmeron A."/>
            <person name="Pelletier E."/>
            <person name="Goulhen-Chollet F."/>
            <person name="Arsene-Ploetze F."/>
            <person name="Gallien S."/>
            <person name="Calteau A."/>
            <person name="Vallenet D."/>
            <person name="Casiot C."/>
            <person name="Chane-Woon-Ming B."/>
            <person name="Giloteaux L."/>
            <person name="Barakat M."/>
            <person name="Bonnefoy V."/>
            <person name="Bruneel O."/>
            <person name="Chandler M."/>
            <person name="Cleiss J."/>
            <person name="Duran R."/>
            <person name="Elbaz-Poulichet F."/>
            <person name="Fonknechten N."/>
            <person name="Lauga B."/>
            <person name="Mornico D."/>
            <person name="Ortet P."/>
            <person name="Schaeffer C."/>
            <person name="Siguier P."/>
            <person name="Alexander Thil Smith A."/>
            <person name="Van Dorsselaer A."/>
            <person name="Weissenbach J."/>
            <person name="Medigue C."/>
            <person name="Le Paslier D."/>
        </authorList>
    </citation>
    <scope>NUCLEOTIDE SEQUENCE</scope>
</reference>
<dbReference type="NCBIfam" id="NF004469">
    <property type="entry name" value="PRK05800.1"/>
    <property type="match status" value="1"/>
</dbReference>
<dbReference type="PANTHER" id="PTHR34848">
    <property type="match status" value="1"/>
</dbReference>
<evidence type="ECO:0000256" key="8">
    <source>
        <dbReference type="ARBA" id="ARBA00012016"/>
    </source>
</evidence>
<dbReference type="Gene3D" id="3.40.50.300">
    <property type="entry name" value="P-loop containing nucleotide triphosphate hydrolases"/>
    <property type="match status" value="1"/>
</dbReference>
<sequence>MALTFITGPVRSGKSRYALQLARGSGKEVTFVATAARFPGDAEWGERIARHRAERPANWPTIETACEPQRELAQLPASYAERDLLLVDSLGTWLADEMQRSSGDALFERGRALVDAFAGARCSAIVVSEETGWGIVPEHASARVFRDALGRLNAEFARVADAAYLVVSGYALDLKRGIPVDSPPHHPE</sequence>
<dbReference type="PANTHER" id="PTHR34848:SF1">
    <property type="entry name" value="BIFUNCTIONAL ADENOSYLCOBALAMIN BIOSYNTHESIS PROTEIN COBU"/>
    <property type="match status" value="1"/>
</dbReference>
<keyword evidence="18" id="KW-0548">Nucleotidyltransferase</keyword>
<comment type="pathway">
    <text evidence="6">Cofactor biosynthesis; adenosylcobalamin biosynthesis; adenosylcobalamin from cob(II)yrinate a,c-diamide: step 5/7.</text>
</comment>
<evidence type="ECO:0000256" key="9">
    <source>
        <dbReference type="ARBA" id="ARBA00012523"/>
    </source>
</evidence>
<evidence type="ECO:0000256" key="17">
    <source>
        <dbReference type="ARBA" id="ARBA00030571"/>
    </source>
</evidence>
<comment type="function">
    <text evidence="4">Catalyzes ATP-dependent phosphorylation of adenosylcobinamide and addition of GMP to adenosylcobinamide phosphate.</text>
</comment>
<dbReference type="GO" id="GO:0043752">
    <property type="term" value="F:adenosylcobinamide kinase activity"/>
    <property type="evidence" value="ECO:0007669"/>
    <property type="project" value="UniProtKB-EC"/>
</dbReference>
<evidence type="ECO:0000256" key="4">
    <source>
        <dbReference type="ARBA" id="ARBA00003889"/>
    </source>
</evidence>
<comment type="catalytic activity">
    <reaction evidence="2">
        <text>adenosylcob(III)inamide phosphate + GTP + H(+) = adenosylcob(III)inamide-GDP + diphosphate</text>
        <dbReference type="Rhea" id="RHEA:22712"/>
        <dbReference type="ChEBI" id="CHEBI:15378"/>
        <dbReference type="ChEBI" id="CHEBI:33019"/>
        <dbReference type="ChEBI" id="CHEBI:37565"/>
        <dbReference type="ChEBI" id="CHEBI:58502"/>
        <dbReference type="ChEBI" id="CHEBI:60487"/>
        <dbReference type="EC" id="2.7.7.62"/>
    </reaction>
</comment>
<evidence type="ECO:0000256" key="3">
    <source>
        <dbReference type="ARBA" id="ARBA00001522"/>
    </source>
</evidence>
<evidence type="ECO:0000256" key="13">
    <source>
        <dbReference type="ARBA" id="ARBA00022777"/>
    </source>
</evidence>
<name>E6Q872_9ZZZZ</name>
<evidence type="ECO:0000256" key="11">
    <source>
        <dbReference type="ARBA" id="ARBA00022679"/>
    </source>
</evidence>
<comment type="catalytic activity">
    <reaction evidence="1">
        <text>adenosylcob(III)inamide + ATP = adenosylcob(III)inamide phosphate + ADP + H(+)</text>
        <dbReference type="Rhea" id="RHEA:15769"/>
        <dbReference type="ChEBI" id="CHEBI:2480"/>
        <dbReference type="ChEBI" id="CHEBI:15378"/>
        <dbReference type="ChEBI" id="CHEBI:30616"/>
        <dbReference type="ChEBI" id="CHEBI:58502"/>
        <dbReference type="ChEBI" id="CHEBI:456216"/>
        <dbReference type="EC" id="2.7.1.156"/>
    </reaction>
</comment>